<dbReference type="CDD" id="cd12164">
    <property type="entry name" value="GDH_like_2"/>
    <property type="match status" value="1"/>
</dbReference>
<dbReference type="InterPro" id="IPR036291">
    <property type="entry name" value="NAD(P)-bd_dom_sf"/>
</dbReference>
<accession>A0ABW4JWC3</accession>
<dbReference type="Gene3D" id="3.40.50.720">
    <property type="entry name" value="NAD(P)-binding Rossmann-like Domain"/>
    <property type="match status" value="2"/>
</dbReference>
<proteinExistence type="predicted"/>
<keyword evidence="1" id="KW-0560">Oxidoreductase</keyword>
<feature type="domain" description="D-isomer specific 2-hydroxyacid dehydrogenase NAD-binding" evidence="3">
    <location>
        <begin position="115"/>
        <end position="286"/>
    </location>
</feature>
<keyword evidence="5" id="KW-1185">Reference proteome</keyword>
<evidence type="ECO:0000256" key="2">
    <source>
        <dbReference type="ARBA" id="ARBA00023027"/>
    </source>
</evidence>
<protein>
    <submittedName>
        <fullName evidence="4">2-hydroxyacid dehydrogenase</fullName>
    </submittedName>
</protein>
<evidence type="ECO:0000313" key="5">
    <source>
        <dbReference type="Proteomes" id="UP001597327"/>
    </source>
</evidence>
<dbReference type="SUPFAM" id="SSF51735">
    <property type="entry name" value="NAD(P)-binding Rossmann-fold domains"/>
    <property type="match status" value="1"/>
</dbReference>
<dbReference type="Pfam" id="PF02826">
    <property type="entry name" value="2-Hacid_dh_C"/>
    <property type="match status" value="1"/>
</dbReference>
<comment type="caution">
    <text evidence="4">The sequence shown here is derived from an EMBL/GenBank/DDBJ whole genome shotgun (WGS) entry which is preliminary data.</text>
</comment>
<gene>
    <name evidence="4" type="ORF">ACFSC7_09635</name>
</gene>
<organism evidence="4 5">
    <name type="scientific">Roseibium aestuarii</name>
    <dbReference type="NCBI Taxonomy" id="2600299"/>
    <lineage>
        <taxon>Bacteria</taxon>
        <taxon>Pseudomonadati</taxon>
        <taxon>Pseudomonadota</taxon>
        <taxon>Alphaproteobacteria</taxon>
        <taxon>Hyphomicrobiales</taxon>
        <taxon>Stappiaceae</taxon>
        <taxon>Roseibium</taxon>
    </lineage>
</organism>
<dbReference type="EMBL" id="JBHUFA010000002">
    <property type="protein sequence ID" value="MFD1695773.1"/>
    <property type="molecule type" value="Genomic_DNA"/>
</dbReference>
<name>A0ABW4JWC3_9HYPH</name>
<dbReference type="SUPFAM" id="SSF52283">
    <property type="entry name" value="Formate/glycerate dehydrogenase catalytic domain-like"/>
    <property type="match status" value="1"/>
</dbReference>
<evidence type="ECO:0000256" key="1">
    <source>
        <dbReference type="ARBA" id="ARBA00023002"/>
    </source>
</evidence>
<evidence type="ECO:0000313" key="4">
    <source>
        <dbReference type="EMBL" id="MFD1695773.1"/>
    </source>
</evidence>
<dbReference type="PANTHER" id="PTHR43333">
    <property type="entry name" value="2-HACID_DH_C DOMAIN-CONTAINING PROTEIN"/>
    <property type="match status" value="1"/>
</dbReference>
<reference evidence="5" key="1">
    <citation type="journal article" date="2019" name="Int. J. Syst. Evol. Microbiol.">
        <title>The Global Catalogue of Microorganisms (GCM) 10K type strain sequencing project: providing services to taxonomists for standard genome sequencing and annotation.</title>
        <authorList>
            <consortium name="The Broad Institute Genomics Platform"/>
            <consortium name="The Broad Institute Genome Sequencing Center for Infectious Disease"/>
            <person name="Wu L."/>
            <person name="Ma J."/>
        </authorList>
    </citation>
    <scope>NUCLEOTIDE SEQUENCE [LARGE SCALE GENOMIC DNA]</scope>
    <source>
        <strain evidence="5">JCM 3369</strain>
    </source>
</reference>
<keyword evidence="2" id="KW-0520">NAD</keyword>
<dbReference type="Proteomes" id="UP001597327">
    <property type="component" value="Unassembled WGS sequence"/>
</dbReference>
<evidence type="ECO:0000259" key="3">
    <source>
        <dbReference type="Pfam" id="PF02826"/>
    </source>
</evidence>
<dbReference type="PANTHER" id="PTHR43333:SF1">
    <property type="entry name" value="D-ISOMER SPECIFIC 2-HYDROXYACID DEHYDROGENASE NAD-BINDING DOMAIN-CONTAINING PROTEIN"/>
    <property type="match status" value="1"/>
</dbReference>
<dbReference type="RefSeq" id="WP_149893748.1">
    <property type="nucleotide sequence ID" value="NZ_JBHUFA010000002.1"/>
</dbReference>
<sequence>MSTSRPSLPVLPLLARRPEHRDETWTSALTEAFEGTAIVRAFEDLSAEERALAEVAIVANPDPAQLDTLPRLKWVHSLWAGVERLVEELQRPDLEIVRLSDPNMADIMAEAVLAWTLYLHRDMPAYARQQRKTIWQDLDYVPAGERRVTLLGLGYLGSVAAARLLAQGFQVQGWSRSPKDIPGVACHSGADGLREVLSRTDIAVMLMPLTPDTRGILNDETLGLMPRGAQLINFARGPLIDDAALLRALDSGQIGHAVLDVFAREPLGAADPYWQHPSVTVLPHISGPTTRASSAAVVAQNIRTWWATGTLPASRVDRTRGY</sequence>
<dbReference type="InterPro" id="IPR006140">
    <property type="entry name" value="D-isomer_DH_NAD-bd"/>
</dbReference>